<evidence type="ECO:0000313" key="2">
    <source>
        <dbReference type="Proteomes" id="UP000198480"/>
    </source>
</evidence>
<evidence type="ECO:0000313" key="1">
    <source>
        <dbReference type="EMBL" id="SNR95550.1"/>
    </source>
</evidence>
<dbReference type="RefSeq" id="WP_089237030.1">
    <property type="nucleotide sequence ID" value="NZ_FZOK01000001.1"/>
</dbReference>
<gene>
    <name evidence="1" type="ORF">SAMN06295967_101190</name>
</gene>
<dbReference type="AlphaFoldDB" id="A0A239AJ24"/>
<evidence type="ECO:0008006" key="3">
    <source>
        <dbReference type="Google" id="ProtNLM"/>
    </source>
</evidence>
<proteinExistence type="predicted"/>
<reference evidence="2" key="1">
    <citation type="submission" date="2017-06" db="EMBL/GenBank/DDBJ databases">
        <authorList>
            <person name="Varghese N."/>
            <person name="Submissions S."/>
        </authorList>
    </citation>
    <scope>NUCLEOTIDE SEQUENCE [LARGE SCALE GENOMIC DNA]</scope>
    <source>
        <strain evidence="2">5C</strain>
    </source>
</reference>
<name>A0A239AJ24_9BACT</name>
<dbReference type="OrthoDB" id="815576at2"/>
<accession>A0A239AJ24</accession>
<keyword evidence="2" id="KW-1185">Reference proteome</keyword>
<dbReference type="EMBL" id="FZOK01000001">
    <property type="protein sequence ID" value="SNR95550.1"/>
    <property type="molecule type" value="Genomic_DNA"/>
</dbReference>
<sequence length="386" mass="45752">MMKSHYLNFLLLINLACTHQRIDNVQAGFIIGLEEVQVDFSNTFLSSNVGFISCQSLNKEKLLIFNQFNWKLETIDFESFLVEEVIQLEQDGPSSVFYPVHILDSEEFWLFFDQFNFARINKLTFEAERWNLRKSKNQNLEIGLSDLEYLKGLNTLNTISDVGGRRRNKIFLWTEDIRNGKWRFLQFDPDNVVLEELPSPWEINLIEDHTIQVDHGRAKIRNQALPSILPIQNKFVTTYNFKNQIDIYDQDSGNQIFKRFFQSKMYENEKEKPRRNQNGVGKESDKEDIFDWNLDVEFGQLYYQKEIDKYIRLVRSKTEGSIKNGFKVFLSIYDSKMKIEGEISLSEMEGDLSFEHYFVNQNLYIKASTNEAEDKMKFYKLKFMNE</sequence>
<organism evidence="1 2">
    <name type="scientific">Belliella buryatensis</name>
    <dbReference type="NCBI Taxonomy" id="1500549"/>
    <lineage>
        <taxon>Bacteria</taxon>
        <taxon>Pseudomonadati</taxon>
        <taxon>Bacteroidota</taxon>
        <taxon>Cytophagia</taxon>
        <taxon>Cytophagales</taxon>
        <taxon>Cyclobacteriaceae</taxon>
        <taxon>Belliella</taxon>
    </lineage>
</organism>
<protein>
    <recommendedName>
        <fullName evidence="3">TolB-like 6-blade propeller-like</fullName>
    </recommendedName>
</protein>
<dbReference type="Proteomes" id="UP000198480">
    <property type="component" value="Unassembled WGS sequence"/>
</dbReference>